<dbReference type="Pfam" id="PF00072">
    <property type="entry name" value="Response_reg"/>
    <property type="match status" value="1"/>
</dbReference>
<dbReference type="EC" id="2.7.7.65" evidence="1"/>
<dbReference type="AlphaFoldDB" id="A0A074TDF9"/>
<comment type="catalytic activity">
    <reaction evidence="2">
        <text>2 GTP = 3',3'-c-di-GMP + 2 diphosphate</text>
        <dbReference type="Rhea" id="RHEA:24898"/>
        <dbReference type="ChEBI" id="CHEBI:33019"/>
        <dbReference type="ChEBI" id="CHEBI:37565"/>
        <dbReference type="ChEBI" id="CHEBI:58805"/>
        <dbReference type="EC" id="2.7.7.65"/>
    </reaction>
</comment>
<dbReference type="STRING" id="1185766.SAMN05216224_101653"/>
<evidence type="ECO:0000313" key="7">
    <source>
        <dbReference type="Proteomes" id="UP000027725"/>
    </source>
</evidence>
<name>A0A074TDF9_9RHOB</name>
<dbReference type="eggNOG" id="COG0745">
    <property type="taxonomic scope" value="Bacteria"/>
</dbReference>
<proteinExistence type="predicted"/>
<dbReference type="InterPro" id="IPR001789">
    <property type="entry name" value="Sig_transdc_resp-reg_receiver"/>
</dbReference>
<dbReference type="PROSITE" id="PS50887">
    <property type="entry name" value="GGDEF"/>
    <property type="match status" value="1"/>
</dbReference>
<dbReference type="InterPro" id="IPR000160">
    <property type="entry name" value="GGDEF_dom"/>
</dbReference>
<organism evidence="6 7">
    <name type="scientific">Thioclava dalianensis</name>
    <dbReference type="NCBI Taxonomy" id="1185766"/>
    <lineage>
        <taxon>Bacteria</taxon>
        <taxon>Pseudomonadati</taxon>
        <taxon>Pseudomonadota</taxon>
        <taxon>Alphaproteobacteria</taxon>
        <taxon>Rhodobacterales</taxon>
        <taxon>Paracoccaceae</taxon>
        <taxon>Thioclava</taxon>
    </lineage>
</organism>
<keyword evidence="7" id="KW-1185">Reference proteome</keyword>
<dbReference type="GO" id="GO:0000160">
    <property type="term" value="P:phosphorelay signal transduction system"/>
    <property type="evidence" value="ECO:0007669"/>
    <property type="project" value="InterPro"/>
</dbReference>
<dbReference type="InterPro" id="IPR050469">
    <property type="entry name" value="Diguanylate_Cyclase"/>
</dbReference>
<dbReference type="CDD" id="cd01949">
    <property type="entry name" value="GGDEF"/>
    <property type="match status" value="1"/>
</dbReference>
<evidence type="ECO:0000256" key="3">
    <source>
        <dbReference type="PROSITE-ProRule" id="PRU00169"/>
    </source>
</evidence>
<dbReference type="Gene3D" id="3.40.50.2300">
    <property type="match status" value="1"/>
</dbReference>
<dbReference type="GO" id="GO:1902201">
    <property type="term" value="P:negative regulation of bacterial-type flagellum-dependent cell motility"/>
    <property type="evidence" value="ECO:0007669"/>
    <property type="project" value="TreeGrafter"/>
</dbReference>
<dbReference type="GO" id="GO:0005886">
    <property type="term" value="C:plasma membrane"/>
    <property type="evidence" value="ECO:0007669"/>
    <property type="project" value="TreeGrafter"/>
</dbReference>
<feature type="modified residue" description="4-aspartylphosphate" evidence="3">
    <location>
        <position position="53"/>
    </location>
</feature>
<dbReference type="OrthoDB" id="9812260at2"/>
<dbReference type="FunFam" id="3.30.70.270:FF:000001">
    <property type="entry name" value="Diguanylate cyclase domain protein"/>
    <property type="match status" value="1"/>
</dbReference>
<keyword evidence="3" id="KW-0597">Phosphoprotein</keyword>
<evidence type="ECO:0000256" key="2">
    <source>
        <dbReference type="ARBA" id="ARBA00034247"/>
    </source>
</evidence>
<sequence>MAGSILIVDDVATNRIALKAMLSAARYETCQAASGEEAIAVAIEQKPELILLDIELPDIDGVTVITRLREMAATRYIPIIAITPSDTPEQRLELLQSGANDILSKPFNELVMLARLRSLMREYAIDREFLRRETACSELGFAEAQSDFRPPARIAVIAARPDSALRSKRALARELPGDQIKILSREETLARPGAECAADIFLIEAGLAQRGDGLRLMSELRSRPETSNAAIVICTRADARETQATALDLGANDLAPIDLSCRFAARETALRVTAQLCRKCRLARQRDALDEGLRLAMVDPLTGLHNRRYALTHLARMQDHARNTQRPFAVLILDLDRFKSVNDTYGHTAGDDVLIDVSNRLRSNLRSIDLIARLGGEEFLIAIPDTTLAEAGSAAERLRRVIDESPIPLGNRRRIWVSISIGLALGGTSASTAQDLIDRSDAALMRAKTTGRNQVMIDAGTAA</sequence>
<dbReference type="SUPFAM" id="SSF55073">
    <property type="entry name" value="Nucleotide cyclase"/>
    <property type="match status" value="1"/>
</dbReference>
<evidence type="ECO:0000259" key="4">
    <source>
        <dbReference type="PROSITE" id="PS50110"/>
    </source>
</evidence>
<dbReference type="eggNOG" id="COG3706">
    <property type="taxonomic scope" value="Bacteria"/>
</dbReference>
<dbReference type="InterPro" id="IPR011006">
    <property type="entry name" value="CheY-like_superfamily"/>
</dbReference>
<gene>
    <name evidence="6" type="ORF">DL1_01875</name>
</gene>
<dbReference type="Proteomes" id="UP000027725">
    <property type="component" value="Unassembled WGS sequence"/>
</dbReference>
<dbReference type="SUPFAM" id="SSF52172">
    <property type="entry name" value="CheY-like"/>
    <property type="match status" value="2"/>
</dbReference>
<feature type="domain" description="GGDEF" evidence="5">
    <location>
        <begin position="326"/>
        <end position="460"/>
    </location>
</feature>
<dbReference type="SMART" id="SM00448">
    <property type="entry name" value="REC"/>
    <property type="match status" value="1"/>
</dbReference>
<evidence type="ECO:0000259" key="5">
    <source>
        <dbReference type="PROSITE" id="PS50887"/>
    </source>
</evidence>
<comment type="caution">
    <text evidence="6">The sequence shown here is derived from an EMBL/GenBank/DDBJ whole genome shotgun (WGS) entry which is preliminary data.</text>
</comment>
<dbReference type="InterPro" id="IPR029787">
    <property type="entry name" value="Nucleotide_cyclase"/>
</dbReference>
<dbReference type="NCBIfam" id="TIGR00254">
    <property type="entry name" value="GGDEF"/>
    <property type="match status" value="1"/>
</dbReference>
<reference evidence="6 7" key="1">
    <citation type="submission" date="2014-03" db="EMBL/GenBank/DDBJ databases">
        <title>The draft genome sequence of Thioclava dalianensis DLFJ1-1.</title>
        <authorList>
            <person name="Lai Q."/>
            <person name="Shao Z."/>
        </authorList>
    </citation>
    <scope>NUCLEOTIDE SEQUENCE [LARGE SCALE GENOMIC DNA]</scope>
    <source>
        <strain evidence="6 7">DLFJ1-1</strain>
    </source>
</reference>
<dbReference type="SMART" id="SM00267">
    <property type="entry name" value="GGDEF"/>
    <property type="match status" value="1"/>
</dbReference>
<dbReference type="EMBL" id="JHEH01000010">
    <property type="protein sequence ID" value="KEP69801.1"/>
    <property type="molecule type" value="Genomic_DNA"/>
</dbReference>
<dbReference type="InterPro" id="IPR043128">
    <property type="entry name" value="Rev_trsase/Diguanyl_cyclase"/>
</dbReference>
<dbReference type="GO" id="GO:0052621">
    <property type="term" value="F:diguanylate cyclase activity"/>
    <property type="evidence" value="ECO:0007669"/>
    <property type="project" value="UniProtKB-EC"/>
</dbReference>
<dbReference type="Gene3D" id="3.30.70.270">
    <property type="match status" value="1"/>
</dbReference>
<dbReference type="Pfam" id="PF00990">
    <property type="entry name" value="GGDEF"/>
    <property type="match status" value="1"/>
</dbReference>
<dbReference type="GO" id="GO:0043709">
    <property type="term" value="P:cell adhesion involved in single-species biofilm formation"/>
    <property type="evidence" value="ECO:0007669"/>
    <property type="project" value="TreeGrafter"/>
</dbReference>
<evidence type="ECO:0000313" key="6">
    <source>
        <dbReference type="EMBL" id="KEP69801.1"/>
    </source>
</evidence>
<dbReference type="PANTHER" id="PTHR45138:SF9">
    <property type="entry name" value="DIGUANYLATE CYCLASE DGCM-RELATED"/>
    <property type="match status" value="1"/>
</dbReference>
<feature type="domain" description="Response regulatory" evidence="4">
    <location>
        <begin position="4"/>
        <end position="120"/>
    </location>
</feature>
<evidence type="ECO:0000256" key="1">
    <source>
        <dbReference type="ARBA" id="ARBA00012528"/>
    </source>
</evidence>
<dbReference type="PROSITE" id="PS50110">
    <property type="entry name" value="RESPONSE_REGULATORY"/>
    <property type="match status" value="1"/>
</dbReference>
<accession>A0A074TDF9</accession>
<protein>
    <recommendedName>
        <fullName evidence="1">diguanylate cyclase</fullName>
        <ecNumber evidence="1">2.7.7.65</ecNumber>
    </recommendedName>
</protein>
<dbReference type="PANTHER" id="PTHR45138">
    <property type="entry name" value="REGULATORY COMPONENTS OF SENSORY TRANSDUCTION SYSTEM"/>
    <property type="match status" value="1"/>
</dbReference>
<dbReference type="RefSeq" id="WP_038065595.1">
    <property type="nucleotide sequence ID" value="NZ_FOVB01000001.1"/>
</dbReference>